<dbReference type="Proteomes" id="UP000007490">
    <property type="component" value="Chromosome"/>
</dbReference>
<dbReference type="STRING" id="877455.Metbo_1541"/>
<sequence length="661" mass="78561">MFIDSLTFEDLKKGKYDDLKREVFENYSQKPSFKDRKVSFENDTLDLDRNEFSRDRDRIIFSKAFRRLEHKAQVYSHLKGDHYRTRLTHTIEVMQIARSIARNLGLNEDLTEAIALGHDIGHTPFGHQGEEVLDNIMRGTDNLGGNLKYRINYYGFKHNFESIKVLDILEKKYEKEKGLNLTWQVIEGILKHTKTKKKGQKWDINRFIQCKKYIEKFLRYPDHSVTLEGQIVTIADEIAQRQHDLDDGLRDNDLKLDVNKIISYINEQIINIQNQLKKDTFNITDLDEKYYKQFSSYIKNSTPKDVLTKDMIIKYKLSEKRTIDYELWDKIVMDSFIVEYVVPDKIEIKLLRELETRIKKNKNCKNETYIWNSLIRDIIDYFIKDVTFNSLDKLKNDVKTHCKLQLVNLDYINCNKNNEIQSGNKKYWKKRKYFDSKIIDFSYSASEFDKNIESYIKNQILNSYNVNVFDGKAIYIVRQLFKAFYTNPRQMPKEQLNKLYQGIVETINLSNCNIILHGKKLEEIEFKTSPPMDINQLIKLLKLEFNKEELELIFKKTFPGNHLDLNYHFLKLIGGDYSSINKDCKKCDDQFNKKVIEKIFDKINIITVNDIPYEIEELQQQIIFIKCLLELHYVYLSIICDHIAGMTDNYANNEYKKLYLV</sequence>
<reference evidence="4" key="1">
    <citation type="submission" date="2011-02" db="EMBL/GenBank/DDBJ databases">
        <title>Complete sequence of Methanobacterium sp. AL-21.</title>
        <authorList>
            <consortium name="US DOE Joint Genome Institute"/>
            <person name="Lucas S."/>
            <person name="Copeland A."/>
            <person name="Lapidus A."/>
            <person name="Cheng J.-F."/>
            <person name="Goodwin L."/>
            <person name="Pitluck S."/>
            <person name="Chertkov O."/>
            <person name="Detter J.C."/>
            <person name="Han C."/>
            <person name="Tapia R."/>
            <person name="Land M."/>
            <person name="Hauser L."/>
            <person name="Kyrpides N."/>
            <person name="Ivanova N."/>
            <person name="Mikhailova N."/>
            <person name="Pagani I."/>
            <person name="Cadillo-Quiroz H."/>
            <person name="Imachi H."/>
            <person name="Zinder S."/>
            <person name="Liu W."/>
            <person name="Woyke T."/>
        </authorList>
    </citation>
    <scope>NUCLEOTIDE SEQUENCE [LARGE SCALE GENOMIC DNA]</scope>
    <source>
        <strain evidence="4">AL-21</strain>
    </source>
</reference>
<keyword evidence="4" id="KW-1185">Reference proteome</keyword>
<dbReference type="eggNOG" id="arCOG07445">
    <property type="taxonomic scope" value="Archaea"/>
</dbReference>
<dbReference type="SUPFAM" id="SSF109604">
    <property type="entry name" value="HD-domain/PDEase-like"/>
    <property type="match status" value="1"/>
</dbReference>
<dbReference type="InterPro" id="IPR051094">
    <property type="entry name" value="Diverse_Catalytic_Enzymes"/>
</dbReference>
<dbReference type="PROSITE" id="PS51831">
    <property type="entry name" value="HD"/>
    <property type="match status" value="1"/>
</dbReference>
<dbReference type="GO" id="GO:0016793">
    <property type="term" value="F:triphosphoric monoester hydrolase activity"/>
    <property type="evidence" value="ECO:0007669"/>
    <property type="project" value="InterPro"/>
</dbReference>
<dbReference type="InterPro" id="IPR003607">
    <property type="entry name" value="HD/PDEase_dom"/>
</dbReference>
<organism evidence="3 4">
    <name type="scientific">Methanobacterium lacus (strain AL-21)</name>
    <dbReference type="NCBI Taxonomy" id="877455"/>
    <lineage>
        <taxon>Archaea</taxon>
        <taxon>Methanobacteriati</taxon>
        <taxon>Methanobacteriota</taxon>
        <taxon>Methanomada group</taxon>
        <taxon>Methanobacteria</taxon>
        <taxon>Methanobacteriales</taxon>
        <taxon>Methanobacteriaceae</taxon>
        <taxon>Methanobacterium</taxon>
    </lineage>
</organism>
<dbReference type="AlphaFoldDB" id="F0T8U3"/>
<dbReference type="HOGENOM" id="CLU_028163_1_0_2"/>
<dbReference type="EMBL" id="CP002551">
    <property type="protein sequence ID" value="ADZ09771.1"/>
    <property type="molecule type" value="Genomic_DNA"/>
</dbReference>
<evidence type="ECO:0000313" key="4">
    <source>
        <dbReference type="Proteomes" id="UP000007490"/>
    </source>
</evidence>
<name>F0T8U3_METLA</name>
<dbReference type="NCBIfam" id="TIGR01353">
    <property type="entry name" value="dGTP_triPase"/>
    <property type="match status" value="1"/>
</dbReference>
<dbReference type="PANTHER" id="PTHR35795:SF1">
    <property type="entry name" value="BIS(5'-NUCLEOSYL)-TETRAPHOSPHATASE, SYMMETRICAL"/>
    <property type="match status" value="1"/>
</dbReference>
<dbReference type="PANTHER" id="PTHR35795">
    <property type="entry name" value="SLR1885 PROTEIN"/>
    <property type="match status" value="1"/>
</dbReference>
<dbReference type="InterPro" id="IPR006261">
    <property type="entry name" value="dGTPase"/>
</dbReference>
<accession>F0T8U3</accession>
<feature type="domain" description="HD" evidence="2">
    <location>
        <begin position="86"/>
        <end position="241"/>
    </location>
</feature>
<protein>
    <submittedName>
        <fullName evidence="3">Deoxyguanosinetriphosphate triphosphohydrolase</fullName>
    </submittedName>
</protein>
<evidence type="ECO:0000256" key="1">
    <source>
        <dbReference type="ARBA" id="ARBA00022801"/>
    </source>
</evidence>
<proteinExistence type="predicted"/>
<reference evidence="3 4" key="2">
    <citation type="journal article" date="2014" name="Int. J. Syst. Evol. Microbiol.">
        <title>Methanobacterium paludis sp. nov. and a novel strain of Methanobacterium lacus isolated from northern peatlands.</title>
        <authorList>
            <person name="Cadillo-Quiroz H."/>
            <person name="Brauer S.L."/>
            <person name="Goodson N."/>
            <person name="Yavitt J.B."/>
            <person name="Zinder S.H."/>
        </authorList>
    </citation>
    <scope>NUCLEOTIDE SEQUENCE [LARGE SCALE GENOMIC DNA]</scope>
    <source>
        <strain evidence="3 4">AL-21</strain>
    </source>
</reference>
<dbReference type="InterPro" id="IPR027432">
    <property type="entry name" value="dGTP_triphosphohydrolase_C"/>
</dbReference>
<evidence type="ECO:0000313" key="3">
    <source>
        <dbReference type="EMBL" id="ADZ09771.1"/>
    </source>
</evidence>
<dbReference type="InterPro" id="IPR006674">
    <property type="entry name" value="HD_domain"/>
</dbReference>
<dbReference type="Gene3D" id="1.10.3210.10">
    <property type="entry name" value="Hypothetical protein af1432"/>
    <property type="match status" value="1"/>
</dbReference>
<dbReference type="Gene3D" id="1.10.3550.10">
    <property type="entry name" value="eoxyguanosinetriphosphate triphosphohydrolase domain-like"/>
    <property type="match status" value="1"/>
</dbReference>
<dbReference type="SMART" id="SM00471">
    <property type="entry name" value="HDc"/>
    <property type="match status" value="1"/>
</dbReference>
<dbReference type="KEGG" id="mel:Metbo_1541"/>
<dbReference type="Pfam" id="PF01966">
    <property type="entry name" value="HD"/>
    <property type="match status" value="1"/>
</dbReference>
<keyword evidence="1 3" id="KW-0378">Hydrolase</keyword>
<dbReference type="CDD" id="cd00077">
    <property type="entry name" value="HDc"/>
    <property type="match status" value="1"/>
</dbReference>
<gene>
    <name evidence="3" type="ordered locus">Metbo_1541</name>
</gene>
<evidence type="ECO:0000259" key="2">
    <source>
        <dbReference type="PROSITE" id="PS51831"/>
    </source>
</evidence>